<comment type="caution">
    <text evidence="2">The sequence shown here is derived from an EMBL/GenBank/DDBJ whole genome shotgun (WGS) entry which is preliminary data.</text>
</comment>
<organism evidence="2 3">
    <name type="scientific">Hymenobacter wooponensis</name>
    <dbReference type="NCBI Taxonomy" id="1525360"/>
    <lineage>
        <taxon>Bacteria</taxon>
        <taxon>Pseudomonadati</taxon>
        <taxon>Bacteroidota</taxon>
        <taxon>Cytophagia</taxon>
        <taxon>Cytophagales</taxon>
        <taxon>Hymenobacteraceae</taxon>
        <taxon>Hymenobacter</taxon>
    </lineage>
</organism>
<evidence type="ECO:0000313" key="2">
    <source>
        <dbReference type="EMBL" id="TGD82851.1"/>
    </source>
</evidence>
<dbReference type="EMBL" id="SRKZ01000001">
    <property type="protein sequence ID" value="TGD82851.1"/>
    <property type="molecule type" value="Genomic_DNA"/>
</dbReference>
<dbReference type="AlphaFoldDB" id="A0A4Z0MT39"/>
<name>A0A4Z0MT39_9BACT</name>
<dbReference type="GO" id="GO:0006355">
    <property type="term" value="P:regulation of DNA-templated transcription"/>
    <property type="evidence" value="ECO:0007669"/>
    <property type="project" value="InterPro"/>
</dbReference>
<dbReference type="InterPro" id="IPR002145">
    <property type="entry name" value="CopG"/>
</dbReference>
<dbReference type="InterPro" id="IPR013321">
    <property type="entry name" value="Arc_rbn_hlx_hlx"/>
</dbReference>
<proteinExistence type="predicted"/>
<protein>
    <submittedName>
        <fullName evidence="2">Ribbon-helix-helix protein, CopG family</fullName>
    </submittedName>
</protein>
<keyword evidence="3" id="KW-1185">Reference proteome</keyword>
<reference evidence="2 3" key="1">
    <citation type="submission" date="2019-04" db="EMBL/GenBank/DDBJ databases">
        <authorList>
            <person name="Feng G."/>
            <person name="Zhang J."/>
            <person name="Zhu H."/>
        </authorList>
    </citation>
    <scope>NUCLEOTIDE SEQUENCE [LARGE SCALE GENOMIC DNA]</scope>
    <source>
        <strain evidence="2 3">JCM 19491</strain>
    </source>
</reference>
<sequence>MAKKKRTSFALSEQALATLKELSEQRGLSMASTLEVLIREAKK</sequence>
<gene>
    <name evidence="2" type="ORF">EU557_03465</name>
</gene>
<dbReference type="Proteomes" id="UP000298284">
    <property type="component" value="Unassembled WGS sequence"/>
</dbReference>
<accession>A0A4Z0MT39</accession>
<feature type="domain" description="Ribbon-helix-helix protein CopG" evidence="1">
    <location>
        <begin position="5"/>
        <end position="42"/>
    </location>
</feature>
<dbReference type="Gene3D" id="1.10.1220.10">
    <property type="entry name" value="Met repressor-like"/>
    <property type="match status" value="1"/>
</dbReference>
<evidence type="ECO:0000313" key="3">
    <source>
        <dbReference type="Proteomes" id="UP000298284"/>
    </source>
</evidence>
<dbReference type="RefSeq" id="WP_167855074.1">
    <property type="nucleotide sequence ID" value="NZ_SRKZ01000001.1"/>
</dbReference>
<evidence type="ECO:0000259" key="1">
    <source>
        <dbReference type="Pfam" id="PF01402"/>
    </source>
</evidence>
<dbReference type="Pfam" id="PF01402">
    <property type="entry name" value="RHH_1"/>
    <property type="match status" value="1"/>
</dbReference>